<dbReference type="AlphaFoldDB" id="A0A2K3N211"/>
<gene>
    <name evidence="3" type="ORF">L195_g020303</name>
</gene>
<evidence type="ECO:0000259" key="2">
    <source>
        <dbReference type="Pfam" id="PF25255"/>
    </source>
</evidence>
<dbReference type="STRING" id="57577.A0A2K3N211"/>
<reference evidence="3 4" key="2">
    <citation type="journal article" date="2017" name="Front. Plant Sci.">
        <title>Gene Classification and Mining of Molecular Markers Useful in Red Clover (Trifolium pratense) Breeding.</title>
        <authorList>
            <person name="Istvanek J."/>
            <person name="Dluhosova J."/>
            <person name="Dluhos P."/>
            <person name="Patkova L."/>
            <person name="Nedelnik J."/>
            <person name="Repkova J."/>
        </authorList>
    </citation>
    <scope>NUCLEOTIDE SEQUENCE [LARGE SCALE GENOMIC DNA]</scope>
    <source>
        <strain evidence="4">cv. Tatra</strain>
        <tissue evidence="3">Young leaves</tissue>
    </source>
</reference>
<feature type="domain" description="Ribonuclease II winged helix" evidence="2">
    <location>
        <begin position="163"/>
        <end position="241"/>
    </location>
</feature>
<sequence length="266" mass="30181">MAIRAVNNCSFFRPSPSLFSTYRRLPSVIRFHPPSSCYGCCHTQTRSIKSLFETVMEELKAKRKRRKKVVVSVNASASSSNAELLNEVLTEEILVNRSLQKGLLLEFKKDSDRILLAVAQRPDGKKNWMVSDQNGVSSSIKPQQVTYIVPGISNFDQANIAGFLQKAQDNMDPSLLEFAWSELLEKNKTVTVEEMAEIIFGSVEPLESYSAHLLLSKDEVYFTVLETKGSRCIYGPRSSEQPYMKARYLIRHEYDMSTGIHEILKN</sequence>
<dbReference type="InterPro" id="IPR057324">
    <property type="entry name" value="WH_RNase_II"/>
</dbReference>
<organism evidence="3 4">
    <name type="scientific">Trifolium pratense</name>
    <name type="common">Red clover</name>
    <dbReference type="NCBI Taxonomy" id="57577"/>
    <lineage>
        <taxon>Eukaryota</taxon>
        <taxon>Viridiplantae</taxon>
        <taxon>Streptophyta</taxon>
        <taxon>Embryophyta</taxon>
        <taxon>Tracheophyta</taxon>
        <taxon>Spermatophyta</taxon>
        <taxon>Magnoliopsida</taxon>
        <taxon>eudicotyledons</taxon>
        <taxon>Gunneridae</taxon>
        <taxon>Pentapetalae</taxon>
        <taxon>rosids</taxon>
        <taxon>fabids</taxon>
        <taxon>Fabales</taxon>
        <taxon>Fabaceae</taxon>
        <taxon>Papilionoideae</taxon>
        <taxon>50 kb inversion clade</taxon>
        <taxon>NPAAA clade</taxon>
        <taxon>Hologalegina</taxon>
        <taxon>IRL clade</taxon>
        <taxon>Trifolieae</taxon>
        <taxon>Trifolium</taxon>
    </lineage>
</organism>
<evidence type="ECO:0000313" key="4">
    <source>
        <dbReference type="Proteomes" id="UP000236291"/>
    </source>
</evidence>
<dbReference type="Proteomes" id="UP000236291">
    <property type="component" value="Unassembled WGS sequence"/>
</dbReference>
<feature type="domain" description="Ribonuclease II-like barrel" evidence="1">
    <location>
        <begin position="99"/>
        <end position="160"/>
    </location>
</feature>
<dbReference type="InterPro" id="IPR056403">
    <property type="entry name" value="RNase_II_barrel"/>
</dbReference>
<dbReference type="Pfam" id="PF23163">
    <property type="entry name" value="CSD_RNase_II"/>
    <property type="match status" value="1"/>
</dbReference>
<accession>A0A2K3N211</accession>
<dbReference type="EMBL" id="ASHM01015176">
    <property type="protein sequence ID" value="PNX97083.1"/>
    <property type="molecule type" value="Genomic_DNA"/>
</dbReference>
<reference evidence="3 4" key="1">
    <citation type="journal article" date="2014" name="Am. J. Bot.">
        <title>Genome assembly and annotation for red clover (Trifolium pratense; Fabaceae).</title>
        <authorList>
            <person name="Istvanek J."/>
            <person name="Jaros M."/>
            <person name="Krenek A."/>
            <person name="Repkova J."/>
        </authorList>
    </citation>
    <scope>NUCLEOTIDE SEQUENCE [LARGE SCALE GENOMIC DNA]</scope>
    <source>
        <strain evidence="4">cv. Tatra</strain>
        <tissue evidence="3">Young leaves</tissue>
    </source>
</reference>
<dbReference type="Pfam" id="PF25255">
    <property type="entry name" value="WHD_RNase_II"/>
    <property type="match status" value="1"/>
</dbReference>
<dbReference type="ExpressionAtlas" id="A0A2K3N211">
    <property type="expression patterns" value="baseline"/>
</dbReference>
<evidence type="ECO:0000259" key="1">
    <source>
        <dbReference type="Pfam" id="PF23163"/>
    </source>
</evidence>
<name>A0A2K3N211_TRIPR</name>
<proteinExistence type="predicted"/>
<evidence type="ECO:0000313" key="3">
    <source>
        <dbReference type="EMBL" id="PNX97083.1"/>
    </source>
</evidence>
<comment type="caution">
    <text evidence="3">The sequence shown here is derived from an EMBL/GenBank/DDBJ whole genome shotgun (WGS) entry which is preliminary data.</text>
</comment>
<protein>
    <submittedName>
        <fullName evidence="3">Ribonuclease II chloroplastic/mitochondrial-like</fullName>
    </submittedName>
</protein>